<dbReference type="RefSeq" id="WP_285097972.1">
    <property type="nucleotide sequence ID" value="NZ_JARTOI010000001.1"/>
</dbReference>
<evidence type="ECO:0000313" key="2">
    <source>
        <dbReference type="Proteomes" id="UP001174748"/>
    </source>
</evidence>
<protein>
    <submittedName>
        <fullName evidence="1">Uncharacterized protein</fullName>
    </submittedName>
</protein>
<organism evidence="1 2">
    <name type="scientific">Serratia nevei</name>
    <dbReference type="NCBI Taxonomy" id="2703794"/>
    <lineage>
        <taxon>Bacteria</taxon>
        <taxon>Pseudomonadati</taxon>
        <taxon>Pseudomonadota</taxon>
        <taxon>Gammaproteobacteria</taxon>
        <taxon>Enterobacterales</taxon>
        <taxon>Yersiniaceae</taxon>
        <taxon>Serratia</taxon>
    </lineage>
</organism>
<comment type="caution">
    <text evidence="1">The sequence shown here is derived from an EMBL/GenBank/DDBJ whole genome shotgun (WGS) entry which is preliminary data.</text>
</comment>
<dbReference type="Proteomes" id="UP001174748">
    <property type="component" value="Unassembled WGS sequence"/>
</dbReference>
<proteinExistence type="predicted"/>
<dbReference type="EMBL" id="JARTOI010000001">
    <property type="protein sequence ID" value="MDK5169047.1"/>
    <property type="molecule type" value="Genomic_DNA"/>
</dbReference>
<gene>
    <name evidence="1" type="ORF">P9921_00890</name>
</gene>
<reference evidence="1" key="1">
    <citation type="submission" date="2023-01" db="EMBL/GenBank/DDBJ databases">
        <title>Genomic dissection of endemic carbapenem resistance: metallo-beta-lactamase gene dissemination through clonal, plasmid and integron transfer pathways.</title>
        <authorList>
            <person name="Macesic N."/>
        </authorList>
    </citation>
    <scope>NUCLEOTIDE SEQUENCE</scope>
    <source>
        <strain evidence="1">CPO382</strain>
    </source>
</reference>
<evidence type="ECO:0000313" key="1">
    <source>
        <dbReference type="EMBL" id="MDK5169047.1"/>
    </source>
</evidence>
<keyword evidence="2" id="KW-1185">Reference proteome</keyword>
<name>A0ABT7G775_9GAMM</name>
<accession>A0ABT7G775</accession>
<sequence>MKKREMKKIISTLSNVGSATKTHIMLCLLAALTKHNIPFAKYDFDFEHKTLFKAYSLKDEDGDPLSEQDPITGCQLVNMNQDPQMIVRIAKELKNVNYAVADLPARALHAIFTALGARTGVEDLYNTYFEKGFMACHLIPLVDSDKSLETLEEIYRKITLAELDDDAQVELVVIKNIGYMDGFGVNYTNKALAAYENSNIVASIKKDSRFILKEVEFKTQLNGDTKAVISPNKDKVNQLLDILANDDLEFDIDRLIKKMVKDGEKLLAVIQDDNQHPF</sequence>